<evidence type="ECO:0000256" key="1">
    <source>
        <dbReference type="ARBA" id="ARBA00022723"/>
    </source>
</evidence>
<feature type="compositionally biased region" description="Basic and acidic residues" evidence="6">
    <location>
        <begin position="151"/>
        <end position="198"/>
    </location>
</feature>
<keyword evidence="2 4" id="KW-0863">Zinc-finger</keyword>
<dbReference type="PROSITE" id="PS51455">
    <property type="entry name" value="PIPK"/>
    <property type="match status" value="1"/>
</dbReference>
<dbReference type="PROSITE" id="PS50199">
    <property type="entry name" value="ZF_RANBP2_2"/>
    <property type="match status" value="1"/>
</dbReference>
<evidence type="ECO:0000259" key="9">
    <source>
        <dbReference type="PROSITE" id="PS51455"/>
    </source>
</evidence>
<keyword evidence="1" id="KW-0479">Metal-binding</keyword>
<protein>
    <submittedName>
        <fullName evidence="10">Phosphatidylinositol 4-phosphate 5-kinase its3 (1-phosphatidylinositol 4-phosphate kinase) (Diphosphoinositide kinase) (PIP5K) (PtdIns(4)P-5-kinase)</fullName>
    </submittedName>
</protein>
<evidence type="ECO:0000259" key="8">
    <source>
        <dbReference type="PROSITE" id="PS50222"/>
    </source>
</evidence>
<dbReference type="SUPFAM" id="SSF90209">
    <property type="entry name" value="Ran binding protein zinc finger-like"/>
    <property type="match status" value="1"/>
</dbReference>
<reference evidence="10 11" key="1">
    <citation type="submission" date="2024-02" db="EMBL/GenBank/DDBJ databases">
        <authorList>
            <person name="Chen Y."/>
            <person name="Shah S."/>
            <person name="Dougan E. K."/>
            <person name="Thang M."/>
            <person name="Chan C."/>
        </authorList>
    </citation>
    <scope>NUCLEOTIDE SEQUENCE [LARGE SCALE GENOMIC DNA]</scope>
</reference>
<dbReference type="EMBL" id="CAXAMM010001221">
    <property type="protein sequence ID" value="CAK8991024.1"/>
    <property type="molecule type" value="Genomic_DNA"/>
</dbReference>
<dbReference type="InterPro" id="IPR002048">
    <property type="entry name" value="EF_hand_dom"/>
</dbReference>
<dbReference type="InterPro" id="IPR027483">
    <property type="entry name" value="PInositol-4-P-4/5-kinase_C_sf"/>
</dbReference>
<sequence length="829" mass="90631">MASTDMDKLIELNAKTYKQQAVWFLNAYWKVGPSFSENPEETEKIWMFHNKCVELDPKGAEGNELDELKAHILIEQLEGAVTVTKMREALREVDVDFNGKVSLTEFLCFKYKVQWEVLVNAPQGSDEDQARLTEAAQAVEDAQTAMTQSEEQQKLARENERASKAAAAEADKSEAAAKATEDAAKAEEEAANAEESRSAAEQSRAAAEESRAAAELERQNAEEAATKAKEAKEAAEASRAEADAKLENCAKMFQAAQERLDTMKKTVQGAGAGKLWWMDRELTEAKKYMSPVQLARLEQGATAEMADTEQWACPACTLLNPASAQRCDACGAPVDVAPAFPVDNAAQHEASAPAWEEMAVPGTRDAAAATAAAAAAAVAATAVAPAPARELQDRVLEELCGESKSAGLLGRKHVPFAFTVSEFVEHFAATDFNGNKRKAVAWLQEELVDRDVVNTVPYVKFPRLANGDQLLRFGRRFFAEHARKHREKAQCSACGHQSFVDLLDEMGRSKPGPSVKWTCSECTCENEVVVRPEQDLAAVFSTTLHSVAGSVAGRVSAWIAPDPDAMANQLRRALQFAVLHHAGACEEHDLVPRVSDFFAADRAVRQVSEHVRTIYAPVACAALRRLFGVSEDVFCECLFDHAFQQRSNDGGASSAMFFKSQDNHFVVKTISKGEMQVLRGILMAYFEHVRENPDSLLPRFLGLFKVALVNQEAFHCVIMANVFDTMPVSEAFDLKGSTGNRLADETANGTLKDLNWRSRGRRIDTPLASQVLAQLEADAGFLHTHGLMDYSLLVGFARISTGLGGPIWRGAGVPGHHRHPPDVRHGQEA</sequence>
<dbReference type="PANTHER" id="PTHR23086:SF8">
    <property type="entry name" value="PHOSPHATIDYLINOSITOL 5-PHOSPHATE 4-KINASE, ISOFORM A"/>
    <property type="match status" value="1"/>
</dbReference>
<dbReference type="PANTHER" id="PTHR23086">
    <property type="entry name" value="PHOSPHATIDYLINOSITOL-4-PHOSPHATE 5-KINASE"/>
    <property type="match status" value="1"/>
</dbReference>
<keyword evidence="5" id="KW-0418">Kinase</keyword>
<evidence type="ECO:0000256" key="2">
    <source>
        <dbReference type="ARBA" id="ARBA00022771"/>
    </source>
</evidence>
<evidence type="ECO:0000256" key="5">
    <source>
        <dbReference type="PROSITE-ProRule" id="PRU00781"/>
    </source>
</evidence>
<evidence type="ECO:0000259" key="7">
    <source>
        <dbReference type="PROSITE" id="PS50199"/>
    </source>
</evidence>
<accession>A0ABP0HPH2</accession>
<dbReference type="SMART" id="SM00330">
    <property type="entry name" value="PIPKc"/>
    <property type="match status" value="1"/>
</dbReference>
<feature type="compositionally biased region" description="Basic and acidic residues" evidence="6">
    <location>
        <begin position="206"/>
        <end position="239"/>
    </location>
</feature>
<evidence type="ECO:0000256" key="6">
    <source>
        <dbReference type="SAM" id="MobiDB-lite"/>
    </source>
</evidence>
<feature type="domain" description="PIPK" evidence="9">
    <location>
        <begin position="547"/>
        <end position="829"/>
    </location>
</feature>
<feature type="region of interest" description="Disordered" evidence="6">
    <location>
        <begin position="138"/>
        <end position="239"/>
    </location>
</feature>
<dbReference type="Gene3D" id="4.10.1060.10">
    <property type="entry name" value="Zinc finger, RanBP2-type"/>
    <property type="match status" value="1"/>
</dbReference>
<proteinExistence type="predicted"/>
<evidence type="ECO:0000313" key="11">
    <source>
        <dbReference type="Proteomes" id="UP001642464"/>
    </source>
</evidence>
<keyword evidence="5" id="KW-0547">Nucleotide-binding</keyword>
<dbReference type="SMART" id="SM00547">
    <property type="entry name" value="ZnF_RBZ"/>
    <property type="match status" value="1"/>
</dbReference>
<keyword evidence="11" id="KW-1185">Reference proteome</keyword>
<organism evidence="10 11">
    <name type="scientific">Durusdinium trenchii</name>
    <dbReference type="NCBI Taxonomy" id="1381693"/>
    <lineage>
        <taxon>Eukaryota</taxon>
        <taxon>Sar</taxon>
        <taxon>Alveolata</taxon>
        <taxon>Dinophyceae</taxon>
        <taxon>Suessiales</taxon>
        <taxon>Symbiodiniaceae</taxon>
        <taxon>Durusdinium</taxon>
    </lineage>
</organism>
<dbReference type="Pfam" id="PF01504">
    <property type="entry name" value="PIP5K"/>
    <property type="match status" value="1"/>
</dbReference>
<keyword evidence="5" id="KW-0808">Transferase</keyword>
<dbReference type="Pfam" id="PF00641">
    <property type="entry name" value="Zn_ribbon_RanBP"/>
    <property type="match status" value="1"/>
</dbReference>
<keyword evidence="3" id="KW-0862">Zinc</keyword>
<dbReference type="CDD" id="cd00139">
    <property type="entry name" value="PIPKc"/>
    <property type="match status" value="1"/>
</dbReference>
<name>A0ABP0HPH2_9DINO</name>
<dbReference type="InterPro" id="IPR001876">
    <property type="entry name" value="Znf_RanBP2"/>
</dbReference>
<keyword evidence="5" id="KW-0067">ATP-binding</keyword>
<dbReference type="Proteomes" id="UP001642464">
    <property type="component" value="Unassembled WGS sequence"/>
</dbReference>
<comment type="caution">
    <text evidence="10">The sequence shown here is derived from an EMBL/GenBank/DDBJ whole genome shotgun (WGS) entry which is preliminary data.</text>
</comment>
<evidence type="ECO:0000256" key="3">
    <source>
        <dbReference type="ARBA" id="ARBA00022833"/>
    </source>
</evidence>
<dbReference type="PROSITE" id="PS01358">
    <property type="entry name" value="ZF_RANBP2_1"/>
    <property type="match status" value="1"/>
</dbReference>
<dbReference type="PROSITE" id="PS50222">
    <property type="entry name" value="EF_HAND_2"/>
    <property type="match status" value="1"/>
</dbReference>
<dbReference type="SUPFAM" id="SSF56104">
    <property type="entry name" value="SAICAR synthase-like"/>
    <property type="match status" value="1"/>
</dbReference>
<dbReference type="Gene3D" id="3.30.810.10">
    <property type="entry name" value="2-Layer Sandwich"/>
    <property type="match status" value="1"/>
</dbReference>
<dbReference type="InterPro" id="IPR023610">
    <property type="entry name" value="PInositol-4/5-P-5/4-kinase"/>
</dbReference>
<dbReference type="InterPro" id="IPR027484">
    <property type="entry name" value="PInositol-4-P-5-kinase_N"/>
</dbReference>
<evidence type="ECO:0000313" key="10">
    <source>
        <dbReference type="EMBL" id="CAK8991024.1"/>
    </source>
</evidence>
<gene>
    <name evidence="10" type="ORF">SCF082_LOCUS2475</name>
</gene>
<evidence type="ECO:0000256" key="4">
    <source>
        <dbReference type="PROSITE-ProRule" id="PRU00322"/>
    </source>
</evidence>
<feature type="domain" description="RanBP2-type" evidence="7">
    <location>
        <begin position="307"/>
        <end position="336"/>
    </location>
</feature>
<dbReference type="Gene3D" id="3.30.800.10">
    <property type="entry name" value="Phosphatidylinositol Phosphate Kinase II Beta"/>
    <property type="match status" value="1"/>
</dbReference>
<dbReference type="InterPro" id="IPR036443">
    <property type="entry name" value="Znf_RanBP2_sf"/>
</dbReference>
<feature type="domain" description="EF-hand" evidence="8">
    <location>
        <begin position="81"/>
        <end position="116"/>
    </location>
</feature>
<dbReference type="InterPro" id="IPR002498">
    <property type="entry name" value="PInositol-4-P-4/5-kinase_core"/>
</dbReference>